<protein>
    <submittedName>
        <fullName evidence="4">OLC1v1023250C1</fullName>
    </submittedName>
</protein>
<feature type="domain" description="LOB" evidence="3">
    <location>
        <begin position="35"/>
        <end position="134"/>
    </location>
</feature>
<evidence type="ECO:0000256" key="1">
    <source>
        <dbReference type="ARBA" id="ARBA00005474"/>
    </source>
</evidence>
<sequence>MQIPSLNKTSSPKRTTKAAKDTSNNSSSSRSDATACAACKYQRRRCRPDCPLARHFPADAKKPFSNVHRFFGLKKVLKVVKNNTKTNRERENTIKCMIIEANIRANDPVGGCHRIIVGLEKQIQLCKMELDHVNQLLHFSQVHNYMKNVVDVSSTLEENVVANMVG</sequence>
<dbReference type="PANTHER" id="PTHR31301:SF186">
    <property type="entry name" value="OS09G0364100 PROTEIN"/>
    <property type="match status" value="1"/>
</dbReference>
<evidence type="ECO:0000313" key="5">
    <source>
        <dbReference type="Proteomes" id="UP001161247"/>
    </source>
</evidence>
<evidence type="ECO:0000313" key="4">
    <source>
        <dbReference type="EMBL" id="CAI9088813.1"/>
    </source>
</evidence>
<feature type="region of interest" description="Disordered" evidence="2">
    <location>
        <begin position="1"/>
        <end position="31"/>
    </location>
</feature>
<dbReference type="AlphaFoldDB" id="A0AAV1C2G8"/>
<dbReference type="PANTHER" id="PTHR31301">
    <property type="entry name" value="LOB DOMAIN-CONTAINING PROTEIN 4-RELATED"/>
    <property type="match status" value="1"/>
</dbReference>
<name>A0AAV1C2G8_OLDCO</name>
<comment type="similarity">
    <text evidence="1">Belongs to the LOB domain-containing protein family.</text>
</comment>
<feature type="compositionally biased region" description="Polar residues" evidence="2">
    <location>
        <begin position="1"/>
        <end position="13"/>
    </location>
</feature>
<organism evidence="4 5">
    <name type="scientific">Oldenlandia corymbosa var. corymbosa</name>
    <dbReference type="NCBI Taxonomy" id="529605"/>
    <lineage>
        <taxon>Eukaryota</taxon>
        <taxon>Viridiplantae</taxon>
        <taxon>Streptophyta</taxon>
        <taxon>Embryophyta</taxon>
        <taxon>Tracheophyta</taxon>
        <taxon>Spermatophyta</taxon>
        <taxon>Magnoliopsida</taxon>
        <taxon>eudicotyledons</taxon>
        <taxon>Gunneridae</taxon>
        <taxon>Pentapetalae</taxon>
        <taxon>asterids</taxon>
        <taxon>lamiids</taxon>
        <taxon>Gentianales</taxon>
        <taxon>Rubiaceae</taxon>
        <taxon>Rubioideae</taxon>
        <taxon>Spermacoceae</taxon>
        <taxon>Hedyotis-Oldenlandia complex</taxon>
        <taxon>Oldenlandia</taxon>
    </lineage>
</organism>
<dbReference type="EMBL" id="OX459118">
    <property type="protein sequence ID" value="CAI9088813.1"/>
    <property type="molecule type" value="Genomic_DNA"/>
</dbReference>
<dbReference type="Proteomes" id="UP001161247">
    <property type="component" value="Chromosome 1"/>
</dbReference>
<evidence type="ECO:0000256" key="2">
    <source>
        <dbReference type="SAM" id="MobiDB-lite"/>
    </source>
</evidence>
<dbReference type="Pfam" id="PF03195">
    <property type="entry name" value="LOB"/>
    <property type="match status" value="1"/>
</dbReference>
<evidence type="ECO:0000259" key="3">
    <source>
        <dbReference type="Pfam" id="PF03195"/>
    </source>
</evidence>
<accession>A0AAV1C2G8</accession>
<feature type="compositionally biased region" description="Low complexity" evidence="2">
    <location>
        <begin position="21"/>
        <end position="31"/>
    </location>
</feature>
<gene>
    <name evidence="4" type="ORF">OLC1_LOCUS1302</name>
</gene>
<dbReference type="InterPro" id="IPR004883">
    <property type="entry name" value="LOB"/>
</dbReference>
<proteinExistence type="inferred from homology"/>
<reference evidence="4" key="1">
    <citation type="submission" date="2023-03" db="EMBL/GenBank/DDBJ databases">
        <authorList>
            <person name="Julca I."/>
        </authorList>
    </citation>
    <scope>NUCLEOTIDE SEQUENCE</scope>
</reference>
<keyword evidence="5" id="KW-1185">Reference proteome</keyword>